<proteinExistence type="predicted"/>
<gene>
    <name evidence="2" type="ORF">BN1708_001970</name>
</gene>
<feature type="region of interest" description="Disordered" evidence="1">
    <location>
        <begin position="45"/>
        <end position="67"/>
    </location>
</feature>
<dbReference type="EMBL" id="CVQH01000002">
    <property type="protein sequence ID" value="CRJ81775.1"/>
    <property type="molecule type" value="Genomic_DNA"/>
</dbReference>
<protein>
    <submittedName>
        <fullName evidence="2">Uncharacterized protein</fullName>
    </submittedName>
</protein>
<dbReference type="Proteomes" id="UP000044602">
    <property type="component" value="Unassembled WGS sequence"/>
</dbReference>
<dbReference type="AlphaFoldDB" id="A0A0G4KDJ2"/>
<accession>A0A0G4KDJ2</accession>
<name>A0A0G4KDJ2_VERLO</name>
<evidence type="ECO:0000256" key="1">
    <source>
        <dbReference type="SAM" id="MobiDB-lite"/>
    </source>
</evidence>
<reference evidence="3" key="1">
    <citation type="submission" date="2015-05" db="EMBL/GenBank/DDBJ databases">
        <authorList>
            <person name="Fogelqvist Johan"/>
        </authorList>
    </citation>
    <scope>NUCLEOTIDE SEQUENCE [LARGE SCALE GENOMIC DNA]</scope>
</reference>
<sequence length="67" mass="8226">MQQQRNQIQHLTQELRMLHLMKPAQHLMQLLMRLARRTQARGSKLLQKRLVQRSKQLQTKQRQTKQR</sequence>
<organism evidence="2 3">
    <name type="scientific">Verticillium longisporum</name>
    <name type="common">Verticillium dahliae var. longisporum</name>
    <dbReference type="NCBI Taxonomy" id="100787"/>
    <lineage>
        <taxon>Eukaryota</taxon>
        <taxon>Fungi</taxon>
        <taxon>Dikarya</taxon>
        <taxon>Ascomycota</taxon>
        <taxon>Pezizomycotina</taxon>
        <taxon>Sordariomycetes</taxon>
        <taxon>Hypocreomycetidae</taxon>
        <taxon>Glomerellales</taxon>
        <taxon>Plectosphaerellaceae</taxon>
        <taxon>Verticillium</taxon>
    </lineage>
</organism>
<evidence type="ECO:0000313" key="2">
    <source>
        <dbReference type="EMBL" id="CRJ81775.1"/>
    </source>
</evidence>
<evidence type="ECO:0000313" key="3">
    <source>
        <dbReference type="Proteomes" id="UP000044602"/>
    </source>
</evidence>
<keyword evidence="3" id="KW-1185">Reference proteome</keyword>